<dbReference type="SMART" id="SM00267">
    <property type="entry name" value="GGDEF"/>
    <property type="match status" value="1"/>
</dbReference>
<evidence type="ECO:0000313" key="6">
    <source>
        <dbReference type="EMBL" id="TYT73826.1"/>
    </source>
</evidence>
<feature type="modified residue" description="4-aspartylphosphate" evidence="1">
    <location>
        <position position="79"/>
    </location>
</feature>
<dbReference type="PROSITE" id="PS50883">
    <property type="entry name" value="EAL"/>
    <property type="match status" value="1"/>
</dbReference>
<dbReference type="InterPro" id="IPR011006">
    <property type="entry name" value="CheY-like_superfamily"/>
</dbReference>
<evidence type="ECO:0000313" key="7">
    <source>
        <dbReference type="Proteomes" id="UP000321899"/>
    </source>
</evidence>
<reference evidence="6 7" key="1">
    <citation type="submission" date="2019-06" db="EMBL/GenBank/DDBJ databases">
        <title>Desulfobotulus mexicanus sp. nov., a novel sulfate-reducing bacterium isolated from the sediment of an alkaline crater lake in Mexico.</title>
        <authorList>
            <person name="Hirschler-Rea A."/>
        </authorList>
    </citation>
    <scope>NUCLEOTIDE SEQUENCE [LARGE SCALE GENOMIC DNA]</scope>
    <source>
        <strain evidence="6 7">PAR22N</strain>
    </source>
</reference>
<dbReference type="Pfam" id="PF00072">
    <property type="entry name" value="Response_reg"/>
    <property type="match status" value="1"/>
</dbReference>
<dbReference type="InterPro" id="IPR050706">
    <property type="entry name" value="Cyclic-di-GMP_PDE-like"/>
</dbReference>
<dbReference type="SUPFAM" id="SSF141868">
    <property type="entry name" value="EAL domain-like"/>
    <property type="match status" value="1"/>
</dbReference>
<organism evidence="6 7">
    <name type="scientific">Desulfobotulus mexicanus</name>
    <dbReference type="NCBI Taxonomy" id="2586642"/>
    <lineage>
        <taxon>Bacteria</taxon>
        <taxon>Pseudomonadati</taxon>
        <taxon>Thermodesulfobacteriota</taxon>
        <taxon>Desulfobacteria</taxon>
        <taxon>Desulfobacterales</taxon>
        <taxon>Desulfobacteraceae</taxon>
        <taxon>Desulfobotulus</taxon>
    </lineage>
</organism>
<keyword evidence="7" id="KW-1185">Reference proteome</keyword>
<dbReference type="InterPro" id="IPR000160">
    <property type="entry name" value="GGDEF_dom"/>
</dbReference>
<keyword evidence="1" id="KW-0597">Phosphoprotein</keyword>
<evidence type="ECO:0000259" key="3">
    <source>
        <dbReference type="PROSITE" id="PS50110"/>
    </source>
</evidence>
<dbReference type="Pfam" id="PF00563">
    <property type="entry name" value="EAL"/>
    <property type="match status" value="1"/>
</dbReference>
<dbReference type="Gene3D" id="3.20.20.450">
    <property type="entry name" value="EAL domain"/>
    <property type="match status" value="1"/>
</dbReference>
<dbReference type="GO" id="GO:0071111">
    <property type="term" value="F:cyclic-guanylate-specific phosphodiesterase activity"/>
    <property type="evidence" value="ECO:0007669"/>
    <property type="project" value="InterPro"/>
</dbReference>
<accession>A0A5S5MDK7</accession>
<proteinExistence type="predicted"/>
<protein>
    <submittedName>
        <fullName evidence="6">EAL domain-containing protein</fullName>
    </submittedName>
</protein>
<dbReference type="PANTHER" id="PTHR33121">
    <property type="entry name" value="CYCLIC DI-GMP PHOSPHODIESTERASE PDEF"/>
    <property type="match status" value="1"/>
</dbReference>
<gene>
    <name evidence="6" type="ORF">FIM25_12880</name>
</gene>
<feature type="region of interest" description="Disordered" evidence="2">
    <location>
        <begin position="1"/>
        <end position="21"/>
    </location>
</feature>
<dbReference type="NCBIfam" id="TIGR00254">
    <property type="entry name" value="GGDEF"/>
    <property type="match status" value="1"/>
</dbReference>
<dbReference type="OrthoDB" id="9759431at2"/>
<dbReference type="Pfam" id="PF00990">
    <property type="entry name" value="GGDEF"/>
    <property type="match status" value="1"/>
</dbReference>
<dbReference type="AlphaFoldDB" id="A0A5S5MDK7"/>
<dbReference type="InterPro" id="IPR001633">
    <property type="entry name" value="EAL_dom"/>
</dbReference>
<feature type="domain" description="Response regulatory" evidence="3">
    <location>
        <begin position="30"/>
        <end position="146"/>
    </location>
</feature>
<dbReference type="CDD" id="cd01948">
    <property type="entry name" value="EAL"/>
    <property type="match status" value="1"/>
</dbReference>
<dbReference type="Gene3D" id="3.30.70.270">
    <property type="match status" value="1"/>
</dbReference>
<evidence type="ECO:0000259" key="4">
    <source>
        <dbReference type="PROSITE" id="PS50883"/>
    </source>
</evidence>
<evidence type="ECO:0000256" key="2">
    <source>
        <dbReference type="SAM" id="MobiDB-lite"/>
    </source>
</evidence>
<dbReference type="EMBL" id="VDMB01000019">
    <property type="protein sequence ID" value="TYT73826.1"/>
    <property type="molecule type" value="Genomic_DNA"/>
</dbReference>
<comment type="caution">
    <text evidence="6">The sequence shown here is derived from an EMBL/GenBank/DDBJ whole genome shotgun (WGS) entry which is preliminary data.</text>
</comment>
<dbReference type="Gene3D" id="3.30.450.40">
    <property type="match status" value="1"/>
</dbReference>
<dbReference type="InterPro" id="IPR001789">
    <property type="entry name" value="Sig_transdc_resp-reg_receiver"/>
</dbReference>
<dbReference type="SUPFAM" id="SSF55781">
    <property type="entry name" value="GAF domain-like"/>
    <property type="match status" value="1"/>
</dbReference>
<dbReference type="PROSITE" id="PS50887">
    <property type="entry name" value="GGDEF"/>
    <property type="match status" value="1"/>
</dbReference>
<dbReference type="FunFam" id="3.20.20.450:FF:000001">
    <property type="entry name" value="Cyclic di-GMP phosphodiesterase yahA"/>
    <property type="match status" value="1"/>
</dbReference>
<dbReference type="GO" id="GO:0000160">
    <property type="term" value="P:phosphorelay signal transduction system"/>
    <property type="evidence" value="ECO:0007669"/>
    <property type="project" value="InterPro"/>
</dbReference>
<feature type="domain" description="EAL" evidence="4">
    <location>
        <begin position="525"/>
        <end position="780"/>
    </location>
</feature>
<dbReference type="InterPro" id="IPR029787">
    <property type="entry name" value="Nucleotide_cyclase"/>
</dbReference>
<dbReference type="Gene3D" id="3.40.50.2300">
    <property type="match status" value="1"/>
</dbReference>
<sequence>MMKSDALRRQSMRPENTMEKPDMDEALAPKILIVDDEEVNRVILEILLSKKNFITLSAASGEECIQKAEREAPDLILLDIMMPFMDGFKTCEKLKANPSTRDIPVIFLSTLTDSKNKAMGIEIGGVDYLNKPFDGAELMARLRLHLTLRSQKKQLRRHAEILEETVTKRTLELSRAERALHHSYEQQNILNHLLQLSLKEQSLEEILQQCLESILKISWLRLQQRGCIFMSDLKNGTLQRVAHNPCSDAIRATFSEKRGVGISLCPQKACIADIHTANPFPQNLMQHSMHIFAPIWSRSQPLALLCLHLENSEPLSKNKKIFLASIASTLMQIILHRQAEQQARHNLMHDPLTGLPNRTFLIQRLKTESLAAKDTPDSCFALALLSLDHFRNFNESFGFGLGDSLIHATAERLLEEKGTEENGLGYEVWHLGADTFALLFTRLKNRESVIRSTEKILDRIRQPVSIKGHLLHVTASAGIAFSDFSYKKSSEILRDADTAIHQARILGRDRLLVFTPKMHEKARGAMETLMDLRQAMEKDELILFYQPIIQIPDEKITGVEALIRWKHPHRGMVSPAEFIPIAEETGLILSMGKWILKKACTDIKALNDLHPKKPITLSVNLSSKEFANTELFEQIRQTLAETGFQPELLKLEITESVVMGNAEAAVITLNKLKEIKVRISIDDFGTGYSSLSYLHRFPADSLKIDRSFIRRMHLGGENLEIVRTIVTLGKALKMEITAEGVETAEELAMVQELDCPCVQGYYFARPMPLKELNTSHFFHPLISG</sequence>
<dbReference type="PANTHER" id="PTHR33121:SF70">
    <property type="entry name" value="SIGNALING PROTEIN YKOW"/>
    <property type="match status" value="1"/>
</dbReference>
<dbReference type="InterPro" id="IPR029016">
    <property type="entry name" value="GAF-like_dom_sf"/>
</dbReference>
<dbReference type="CDD" id="cd01949">
    <property type="entry name" value="GGDEF"/>
    <property type="match status" value="1"/>
</dbReference>
<dbReference type="SUPFAM" id="SSF55073">
    <property type="entry name" value="Nucleotide cyclase"/>
    <property type="match status" value="1"/>
</dbReference>
<dbReference type="InterPro" id="IPR035919">
    <property type="entry name" value="EAL_sf"/>
</dbReference>
<dbReference type="SMART" id="SM00052">
    <property type="entry name" value="EAL"/>
    <property type="match status" value="1"/>
</dbReference>
<evidence type="ECO:0000256" key="1">
    <source>
        <dbReference type="PROSITE-ProRule" id="PRU00169"/>
    </source>
</evidence>
<dbReference type="Proteomes" id="UP000321899">
    <property type="component" value="Unassembled WGS sequence"/>
</dbReference>
<name>A0A5S5MDK7_9BACT</name>
<dbReference type="SMART" id="SM00448">
    <property type="entry name" value="REC"/>
    <property type="match status" value="1"/>
</dbReference>
<dbReference type="PROSITE" id="PS50110">
    <property type="entry name" value="RESPONSE_REGULATORY"/>
    <property type="match status" value="1"/>
</dbReference>
<evidence type="ECO:0000259" key="5">
    <source>
        <dbReference type="PROSITE" id="PS50887"/>
    </source>
</evidence>
<dbReference type="SUPFAM" id="SSF52172">
    <property type="entry name" value="CheY-like"/>
    <property type="match status" value="1"/>
</dbReference>
<feature type="domain" description="GGDEF" evidence="5">
    <location>
        <begin position="378"/>
        <end position="516"/>
    </location>
</feature>
<dbReference type="InterPro" id="IPR043128">
    <property type="entry name" value="Rev_trsase/Diguanyl_cyclase"/>
</dbReference>